<protein>
    <submittedName>
        <fullName evidence="1">Uncharacterized protein</fullName>
    </submittedName>
</protein>
<sequence>MKNLSTHKFKNVLGRSRMFWDVQECFGTYKNVLGPVKGQSQMILMKQQGTATSSADGSKVQQMILAVKPGVDGEGTAITSQQLHQMIVLNKQQNPQQIYMVKPDQKSLQVLTQQPLKAQAQQVTLAQLQQLQQQQQRSTGTSTILNTSRVVAQVNTTQVNSVSGTTLIKPQVVVTGASGTPMVAKVVTSSQTPVLTMENILAQHKHQTITQQVRKNNKRRESTMHRLSFQYRL</sequence>
<accession>A0A6H5GB64</accession>
<proteinExistence type="predicted"/>
<reference evidence="1 2" key="1">
    <citation type="submission" date="2020-02" db="EMBL/GenBank/DDBJ databases">
        <authorList>
            <person name="Ferguson B K."/>
        </authorList>
    </citation>
    <scope>NUCLEOTIDE SEQUENCE [LARGE SCALE GENOMIC DNA]</scope>
</reference>
<keyword evidence="2" id="KW-1185">Reference proteome</keyword>
<dbReference type="Proteomes" id="UP000479000">
    <property type="component" value="Unassembled WGS sequence"/>
</dbReference>
<name>A0A6H5GB64_9HEMI</name>
<gene>
    <name evidence="1" type="ORF">NTEN_LOCUS5346</name>
</gene>
<evidence type="ECO:0000313" key="1">
    <source>
        <dbReference type="EMBL" id="CAA9999063.1"/>
    </source>
</evidence>
<dbReference type="EMBL" id="CADCXU010008162">
    <property type="protein sequence ID" value="CAA9999063.1"/>
    <property type="molecule type" value="Genomic_DNA"/>
</dbReference>
<organism evidence="1 2">
    <name type="scientific">Nesidiocoris tenuis</name>
    <dbReference type="NCBI Taxonomy" id="355587"/>
    <lineage>
        <taxon>Eukaryota</taxon>
        <taxon>Metazoa</taxon>
        <taxon>Ecdysozoa</taxon>
        <taxon>Arthropoda</taxon>
        <taxon>Hexapoda</taxon>
        <taxon>Insecta</taxon>
        <taxon>Pterygota</taxon>
        <taxon>Neoptera</taxon>
        <taxon>Paraneoptera</taxon>
        <taxon>Hemiptera</taxon>
        <taxon>Heteroptera</taxon>
        <taxon>Panheteroptera</taxon>
        <taxon>Cimicomorpha</taxon>
        <taxon>Miridae</taxon>
        <taxon>Dicyphina</taxon>
        <taxon>Nesidiocoris</taxon>
    </lineage>
</organism>
<feature type="non-terminal residue" evidence="1">
    <location>
        <position position="233"/>
    </location>
</feature>
<dbReference type="AlphaFoldDB" id="A0A6H5GB64"/>
<evidence type="ECO:0000313" key="2">
    <source>
        <dbReference type="Proteomes" id="UP000479000"/>
    </source>
</evidence>